<evidence type="ECO:0000313" key="1">
    <source>
        <dbReference type="EMBL" id="QPH49293.1"/>
    </source>
</evidence>
<name>A0A7S9Q7Q9_9PSED</name>
<proteinExistence type="predicted"/>
<reference evidence="1 2" key="1">
    <citation type="submission" date="2020-11" db="EMBL/GenBank/DDBJ databases">
        <title>Pseudomonas fulva producing VIM-24.</title>
        <authorList>
            <person name="Liu S."/>
        </authorList>
    </citation>
    <scope>NUCLEOTIDE SEQUENCE [LARGE SCALE GENOMIC DNA]</scope>
    <source>
        <strain evidence="1 2">ZDHY414</strain>
    </source>
</reference>
<dbReference type="EMBL" id="CP064946">
    <property type="protein sequence ID" value="QPH49293.1"/>
    <property type="molecule type" value="Genomic_DNA"/>
</dbReference>
<dbReference type="AlphaFoldDB" id="A0A7S9Q7Q9"/>
<dbReference type="Pfam" id="PF09523">
    <property type="entry name" value="DUF2390"/>
    <property type="match status" value="1"/>
</dbReference>
<accession>A0A7S9Q7Q9</accession>
<dbReference type="Proteomes" id="UP000594430">
    <property type="component" value="Chromosome"/>
</dbReference>
<organism evidence="1 2">
    <name type="scientific">Pseudomonas fulva</name>
    <dbReference type="NCBI Taxonomy" id="47880"/>
    <lineage>
        <taxon>Bacteria</taxon>
        <taxon>Pseudomonadati</taxon>
        <taxon>Pseudomonadota</taxon>
        <taxon>Gammaproteobacteria</taxon>
        <taxon>Pseudomonadales</taxon>
        <taxon>Pseudomonadaceae</taxon>
        <taxon>Pseudomonas</taxon>
    </lineage>
</organism>
<dbReference type="NCBIfam" id="TIGR02444">
    <property type="entry name" value="TIGR02444 family protein"/>
    <property type="match status" value="1"/>
</dbReference>
<gene>
    <name evidence="1" type="ORF">IZU98_00730</name>
</gene>
<evidence type="ECO:0000313" key="2">
    <source>
        <dbReference type="Proteomes" id="UP000594430"/>
    </source>
</evidence>
<protein>
    <submittedName>
        <fullName evidence="1">TIGR02444 family protein</fullName>
    </submittedName>
</protein>
<sequence length="160" mass="17861">MQCDLWDHALSLYARPGVEAACLDLQRQGGDVCLLLCATWLQARSIEVQQQRVEALQGCAGPWQRDVVSPLRSLREQWRESAKGDPPLAELREQLKRLELSAEKALLERLQACAAQWPAGRPGHTGDWLAWLAPSQLRDHRALVQLRAAALAHQASVDDD</sequence>
<dbReference type="RefSeq" id="WP_196110288.1">
    <property type="nucleotide sequence ID" value="NZ_CP064943.1"/>
</dbReference>
<dbReference type="InterPro" id="IPR012659">
    <property type="entry name" value="CHP02444"/>
</dbReference>